<dbReference type="OrthoDB" id="178488at2"/>
<dbReference type="RefSeq" id="WP_136734399.1">
    <property type="nucleotide sequence ID" value="NZ_SWDB01000004.1"/>
</dbReference>
<dbReference type="SUPFAM" id="SSF56935">
    <property type="entry name" value="Porins"/>
    <property type="match status" value="1"/>
</dbReference>
<evidence type="ECO:0008006" key="4">
    <source>
        <dbReference type="Google" id="ProtNLM"/>
    </source>
</evidence>
<accession>A0A4U1BAG3</accession>
<feature type="chain" id="PRO_5020200321" description="Porin" evidence="1">
    <location>
        <begin position="27"/>
        <end position="371"/>
    </location>
</feature>
<dbReference type="EMBL" id="SWDB01000004">
    <property type="protein sequence ID" value="TKB47048.1"/>
    <property type="molecule type" value="Genomic_DNA"/>
</dbReference>
<evidence type="ECO:0000313" key="2">
    <source>
        <dbReference type="EMBL" id="TKB47048.1"/>
    </source>
</evidence>
<dbReference type="AlphaFoldDB" id="A0A4U1BAG3"/>
<keyword evidence="3" id="KW-1185">Reference proteome</keyword>
<dbReference type="Proteomes" id="UP000307999">
    <property type="component" value="Unassembled WGS sequence"/>
</dbReference>
<comment type="caution">
    <text evidence="2">The sequence shown here is derived from an EMBL/GenBank/DDBJ whole genome shotgun (WGS) entry which is preliminary data.</text>
</comment>
<dbReference type="Gene3D" id="2.40.160.10">
    <property type="entry name" value="Porin"/>
    <property type="match status" value="1"/>
</dbReference>
<dbReference type="InterPro" id="IPR010870">
    <property type="entry name" value="Porin_O/P"/>
</dbReference>
<feature type="signal peptide" evidence="1">
    <location>
        <begin position="1"/>
        <end position="26"/>
    </location>
</feature>
<dbReference type="Pfam" id="PF07396">
    <property type="entry name" value="Porin_O_P"/>
    <property type="match status" value="1"/>
</dbReference>
<proteinExistence type="predicted"/>
<keyword evidence="1" id="KW-0732">Signal</keyword>
<protein>
    <recommendedName>
        <fullName evidence="4">Porin</fullName>
    </recommendedName>
</protein>
<dbReference type="InterPro" id="IPR023614">
    <property type="entry name" value="Porin_dom_sf"/>
</dbReference>
<gene>
    <name evidence="2" type="ORF">E8M12_01965</name>
</gene>
<evidence type="ECO:0000256" key="1">
    <source>
        <dbReference type="SAM" id="SignalP"/>
    </source>
</evidence>
<name>A0A4U1BAG3_9GAMM</name>
<evidence type="ECO:0000313" key="3">
    <source>
        <dbReference type="Proteomes" id="UP000307999"/>
    </source>
</evidence>
<organism evidence="2 3">
    <name type="scientific">Thalassotalea mangrovi</name>
    <dbReference type="NCBI Taxonomy" id="2572245"/>
    <lineage>
        <taxon>Bacteria</taxon>
        <taxon>Pseudomonadati</taxon>
        <taxon>Pseudomonadota</taxon>
        <taxon>Gammaproteobacteria</taxon>
        <taxon>Alteromonadales</taxon>
        <taxon>Colwelliaceae</taxon>
        <taxon>Thalassotalea</taxon>
    </lineage>
</organism>
<reference evidence="2 3" key="1">
    <citation type="submission" date="2019-04" db="EMBL/GenBank/DDBJ databases">
        <title>Thalassotalea guangxiensis sp. nov., isolated from sediment of the coastal wetland.</title>
        <authorList>
            <person name="Zheng S."/>
            <person name="Zhang D."/>
        </authorList>
    </citation>
    <scope>NUCLEOTIDE SEQUENCE [LARGE SCALE GENOMIC DNA]</scope>
    <source>
        <strain evidence="2 3">ZS-4</strain>
    </source>
</reference>
<sequence length="371" mass="42076">MSLTSMVKSFSAFSLIPFMVIPVAYAEEQKSAFESAWDVAEIWENEEGDYFSLSGRLHADAAWFDADQGEFNDLLWRRLRFGFKSEINGATISFEGDFDLNDALSDSYNRLTDANIAWTFDNGMTLKVLKQSAGFTLDGKTSSKKLLTPQRNNLTNNLWFTAEYFTGVSVTNSFADDWTYYAGLFSSDPEEEIGFTEAAYFTLLALGREFTANDWFDGGEIRLDYVYNKEDENAGTRDFGHVSSLSGQFQKGQWGLRTDLAFGSGYFDQADLFGLVVMPYYDQSEVVQYVFRYTYLNSDGDNGVRLGRYENQIESDRGDTYHELFAGVNFFLNEHKFKIHLGAQYANMDDDANDGGEFDGFGITGALRVYW</sequence>